<evidence type="ECO:0008006" key="3">
    <source>
        <dbReference type="Google" id="ProtNLM"/>
    </source>
</evidence>
<accession>A0ABW2IPF4</accession>
<organism evidence="1 2">
    <name type="scientific">Hirschia litorea</name>
    <dbReference type="NCBI Taxonomy" id="1199156"/>
    <lineage>
        <taxon>Bacteria</taxon>
        <taxon>Pseudomonadati</taxon>
        <taxon>Pseudomonadota</taxon>
        <taxon>Alphaproteobacteria</taxon>
        <taxon>Hyphomonadales</taxon>
        <taxon>Hyphomonadaceae</taxon>
        <taxon>Hirschia</taxon>
    </lineage>
</organism>
<dbReference type="InterPro" id="IPR036514">
    <property type="entry name" value="SGNH_hydro_sf"/>
</dbReference>
<protein>
    <recommendedName>
        <fullName evidence="3">SGNH hydrolase-type esterase domain-containing protein</fullName>
    </recommendedName>
</protein>
<keyword evidence="2" id="KW-1185">Reference proteome</keyword>
<evidence type="ECO:0000313" key="2">
    <source>
        <dbReference type="Proteomes" id="UP001596492"/>
    </source>
</evidence>
<sequence length="313" mass="34793">MKSILVVVTTLVICGELILRNIVGLGSPPLYVTHPTIEYMLKPNQDVSRFGNHIFVNEYSMRSASIEEIGDIPRTLVLGDSVINGGNQTSHSALATSILSDNNRFYGNVSAGSWGPKNLLAWLNEYGFLKADTLIFVLNSHDLTDIPTFQELNKNTHPTKKPLTATTELIERYLIPRLLRIVNKRGSDARLQINTASSDTDEGAGGINDLIAMAKKGYVKVCLVQHVTQTELDKGLDPNFFVLKDIFEGWGLPVINDFEDLQSLIQTNEMPFRDDIHPNLLGQQVLARKISECQVLAKLPQIENIIKLEKIDG</sequence>
<proteinExistence type="predicted"/>
<evidence type="ECO:0000313" key="1">
    <source>
        <dbReference type="EMBL" id="MFC7292957.1"/>
    </source>
</evidence>
<name>A0ABW2IPF4_9PROT</name>
<comment type="caution">
    <text evidence="1">The sequence shown here is derived from an EMBL/GenBank/DDBJ whole genome shotgun (WGS) entry which is preliminary data.</text>
</comment>
<dbReference type="RefSeq" id="WP_382168927.1">
    <property type="nucleotide sequence ID" value="NZ_JBHTBR010000009.1"/>
</dbReference>
<gene>
    <name evidence="1" type="ORF">ACFQS8_15145</name>
</gene>
<dbReference type="Proteomes" id="UP001596492">
    <property type="component" value="Unassembled WGS sequence"/>
</dbReference>
<dbReference type="EMBL" id="JBHTBR010000009">
    <property type="protein sequence ID" value="MFC7292957.1"/>
    <property type="molecule type" value="Genomic_DNA"/>
</dbReference>
<dbReference type="Gene3D" id="3.40.50.1110">
    <property type="entry name" value="SGNH hydrolase"/>
    <property type="match status" value="1"/>
</dbReference>
<reference evidence="2" key="1">
    <citation type="journal article" date="2019" name="Int. J. Syst. Evol. Microbiol.">
        <title>The Global Catalogue of Microorganisms (GCM) 10K type strain sequencing project: providing services to taxonomists for standard genome sequencing and annotation.</title>
        <authorList>
            <consortium name="The Broad Institute Genomics Platform"/>
            <consortium name="The Broad Institute Genome Sequencing Center for Infectious Disease"/>
            <person name="Wu L."/>
            <person name="Ma J."/>
        </authorList>
    </citation>
    <scope>NUCLEOTIDE SEQUENCE [LARGE SCALE GENOMIC DNA]</scope>
    <source>
        <strain evidence="2">CCUG 51308</strain>
    </source>
</reference>
<dbReference type="SUPFAM" id="SSF52266">
    <property type="entry name" value="SGNH hydrolase"/>
    <property type="match status" value="1"/>
</dbReference>